<gene>
    <name evidence="1" type="primary">EEPD1</name>
    <name evidence="1" type="ORF">GBF38_010867</name>
</gene>
<name>A0ACB7ESI4_NIBAL</name>
<reference evidence="1" key="1">
    <citation type="submission" date="2020-04" db="EMBL/GenBank/DDBJ databases">
        <title>A chromosome-scale assembly and high-density genetic map of the yellow drum (Nibea albiflora) genome.</title>
        <authorList>
            <person name="Xu D."/>
            <person name="Zhang W."/>
            <person name="Chen R."/>
            <person name="Tan P."/>
            <person name="Wang L."/>
            <person name="Song H."/>
            <person name="Tian L."/>
            <person name="Zhu Q."/>
            <person name="Wang B."/>
        </authorList>
    </citation>
    <scope>NUCLEOTIDE SEQUENCE</scope>
    <source>
        <strain evidence="1">ZJHYS-2018</strain>
    </source>
</reference>
<comment type="caution">
    <text evidence="1">The sequence shown here is derived from an EMBL/GenBank/DDBJ whole genome shotgun (WGS) entry which is preliminary data.</text>
</comment>
<sequence>MDQVSQQDFPALPGDSSRPGLFARGPDCMLRLHFGPHKLNYEGVLCFGKVLLFCAELNQGTLASVRKWKWPRGLWKSIVSEKPTGQSSKGLSYSGFLWDTSSGVELRDASVLDSPVVNGNGNHTCPRLYLAHFSVGSYELTVVNVHLQATAVSGESNGKNHNTDEAKCHRLSPKIQETLKGEKELVVLGDFGSPPQSSELEILRKEKLCPLVPSTQFTNISTRTPQGTRCLDNIWMSRSLKKIYSGHCMVVREGLTNPLDPRQLVVGRRGVGSLPRGG</sequence>
<evidence type="ECO:0000313" key="2">
    <source>
        <dbReference type="Proteomes" id="UP000805704"/>
    </source>
</evidence>
<accession>A0ACB7ESI4</accession>
<keyword evidence="1" id="KW-0255">Endonuclease</keyword>
<dbReference type="EMBL" id="CM024811">
    <property type="protein sequence ID" value="KAG8005006.1"/>
    <property type="molecule type" value="Genomic_DNA"/>
</dbReference>
<proteinExistence type="predicted"/>
<keyword evidence="1" id="KW-0540">Nuclease</keyword>
<keyword evidence="2" id="KW-1185">Reference proteome</keyword>
<organism evidence="1 2">
    <name type="scientific">Nibea albiflora</name>
    <name type="common">Yellow drum</name>
    <name type="synonym">Corvina albiflora</name>
    <dbReference type="NCBI Taxonomy" id="240163"/>
    <lineage>
        <taxon>Eukaryota</taxon>
        <taxon>Metazoa</taxon>
        <taxon>Chordata</taxon>
        <taxon>Craniata</taxon>
        <taxon>Vertebrata</taxon>
        <taxon>Euteleostomi</taxon>
        <taxon>Actinopterygii</taxon>
        <taxon>Neopterygii</taxon>
        <taxon>Teleostei</taxon>
        <taxon>Neoteleostei</taxon>
        <taxon>Acanthomorphata</taxon>
        <taxon>Eupercaria</taxon>
        <taxon>Sciaenidae</taxon>
        <taxon>Nibea</taxon>
    </lineage>
</organism>
<protein>
    <submittedName>
        <fullName evidence="1">Endonuclease/exonuclease/phosphatase family domain-containing protein 1</fullName>
    </submittedName>
</protein>
<dbReference type="Proteomes" id="UP000805704">
    <property type="component" value="Chromosome 23"/>
</dbReference>
<evidence type="ECO:0000313" key="1">
    <source>
        <dbReference type="EMBL" id="KAG8005006.1"/>
    </source>
</evidence>
<keyword evidence="1" id="KW-0378">Hydrolase</keyword>